<protein>
    <submittedName>
        <fullName evidence="2">Putative g-protein coupled receptor</fullName>
    </submittedName>
</protein>
<name>A0A0K8TKY9_TABBR</name>
<proteinExistence type="evidence at transcript level"/>
<accession>A0A0K8TKY9</accession>
<feature type="non-terminal residue" evidence="2">
    <location>
        <position position="1"/>
    </location>
</feature>
<feature type="compositionally biased region" description="Polar residues" evidence="1">
    <location>
        <begin position="324"/>
        <end position="334"/>
    </location>
</feature>
<feature type="region of interest" description="Disordered" evidence="1">
    <location>
        <begin position="324"/>
        <end position="434"/>
    </location>
</feature>
<organism evidence="2">
    <name type="scientific">Tabanus bromius</name>
    <name type="common">Band-eyed brown horse fly</name>
    <dbReference type="NCBI Taxonomy" id="304241"/>
    <lineage>
        <taxon>Eukaryota</taxon>
        <taxon>Metazoa</taxon>
        <taxon>Ecdysozoa</taxon>
        <taxon>Arthropoda</taxon>
        <taxon>Hexapoda</taxon>
        <taxon>Insecta</taxon>
        <taxon>Pterygota</taxon>
        <taxon>Neoptera</taxon>
        <taxon>Endopterygota</taxon>
        <taxon>Diptera</taxon>
        <taxon>Brachycera</taxon>
        <taxon>Tabanomorpha</taxon>
        <taxon>Tabanoidea</taxon>
        <taxon>Tabanidae</taxon>
        <taxon>Tabanus</taxon>
    </lineage>
</organism>
<dbReference type="AlphaFoldDB" id="A0A0K8TKY9"/>
<feature type="compositionally biased region" description="Low complexity" evidence="1">
    <location>
        <begin position="109"/>
        <end position="124"/>
    </location>
</feature>
<feature type="compositionally biased region" description="Low complexity" evidence="1">
    <location>
        <begin position="391"/>
        <end position="426"/>
    </location>
</feature>
<keyword evidence="2" id="KW-0675">Receptor</keyword>
<feature type="region of interest" description="Disordered" evidence="1">
    <location>
        <begin position="100"/>
        <end position="124"/>
    </location>
</feature>
<sequence>KRLMGQNLNNAAKRQNTLMSVSAQDAINPFFRPNNNSLLGKVKLHKRNIVLQNYIYSRQSPIARSRSKFPIELLNGNKVLNKLQRELLSICKTLSISASENKPVADPSQNTQQNNTFTNTNHSNVIANNATNSNNSVNAINTNGISNDHSVLVNHVNRDNHGFNNLNNILNNNFQSNGTNFNFHFNNIDYSYQNHDTNNNNAYENFNNTENFNHIDSNNNQHIENHNAVNNNNEINHNYNHISNDNNFLRNSFINANNLNLSNRNALENDVDSANNHFDVNNALLNNFTNNGHFVSRHFAPAHANFNAVSNDVSNMNTISTDPLNNHVGGSTDVSDGIVNSILNDSSSDNGNGTDSENDKEKSYSNLGGNINGGQHRKNNRDDDDEGNNGTGNPSNSSSASTYSISVNNNSNKTKTNNSDNKNGNRSKGDEKNNSAYIRENDLHATSSNSDDFDSLNSLLNNLSPDITDKKDLTMSIDPNPCAITINPIDNFSRYTNNAGILQGASFNALLPKNALGPYSINRSYGDYT</sequence>
<evidence type="ECO:0000256" key="1">
    <source>
        <dbReference type="SAM" id="MobiDB-lite"/>
    </source>
</evidence>
<dbReference type="EMBL" id="GDAI01002561">
    <property type="protein sequence ID" value="JAI15042.1"/>
    <property type="molecule type" value="mRNA"/>
</dbReference>
<evidence type="ECO:0000313" key="2">
    <source>
        <dbReference type="EMBL" id="JAI15042.1"/>
    </source>
</evidence>
<reference evidence="2" key="1">
    <citation type="journal article" date="2015" name="Insect Biochem. Mol. Biol.">
        <title>An insight into the sialome of the horse fly, Tabanus bromius.</title>
        <authorList>
            <person name="Ribeiro J.M."/>
            <person name="Kazimirova M."/>
            <person name="Takac P."/>
            <person name="Andersen J.F."/>
            <person name="Francischetti I.M."/>
        </authorList>
    </citation>
    <scope>NUCLEOTIDE SEQUENCE</scope>
</reference>
<feature type="compositionally biased region" description="Low complexity" evidence="1">
    <location>
        <begin position="344"/>
        <end position="355"/>
    </location>
</feature>